<dbReference type="Proteomes" id="UP001331761">
    <property type="component" value="Unassembled WGS sequence"/>
</dbReference>
<keyword evidence="3" id="KW-1185">Reference proteome</keyword>
<dbReference type="EMBL" id="WIXE01003153">
    <property type="protein sequence ID" value="KAK5984202.1"/>
    <property type="molecule type" value="Genomic_DNA"/>
</dbReference>
<proteinExistence type="predicted"/>
<feature type="signal peptide" evidence="1">
    <location>
        <begin position="1"/>
        <end position="19"/>
    </location>
</feature>
<feature type="chain" id="PRO_5042881950" evidence="1">
    <location>
        <begin position="20"/>
        <end position="69"/>
    </location>
</feature>
<comment type="caution">
    <text evidence="2">The sequence shown here is derived from an EMBL/GenBank/DDBJ whole genome shotgun (WGS) entry which is preliminary data.</text>
</comment>
<reference evidence="2 3" key="1">
    <citation type="submission" date="2019-10" db="EMBL/GenBank/DDBJ databases">
        <title>Assembly and Annotation for the nematode Trichostrongylus colubriformis.</title>
        <authorList>
            <person name="Martin J."/>
        </authorList>
    </citation>
    <scope>NUCLEOTIDE SEQUENCE [LARGE SCALE GENOMIC DNA]</scope>
    <source>
        <strain evidence="2">G859</strain>
        <tissue evidence="2">Whole worm</tissue>
    </source>
</reference>
<accession>A0AAN8FT10</accession>
<evidence type="ECO:0000313" key="3">
    <source>
        <dbReference type="Proteomes" id="UP001331761"/>
    </source>
</evidence>
<sequence>MRPIVLTLLLLLFVTLGYSDSFKKICHKAIAQTVKAAYTVGDGMKSLVRLCKKKKNLPKNPYDVVPQKS</sequence>
<gene>
    <name evidence="2" type="ORF">GCK32_022186</name>
</gene>
<dbReference type="AlphaFoldDB" id="A0AAN8FT10"/>
<keyword evidence="1" id="KW-0732">Signal</keyword>
<evidence type="ECO:0000313" key="2">
    <source>
        <dbReference type="EMBL" id="KAK5984202.1"/>
    </source>
</evidence>
<protein>
    <submittedName>
        <fullName evidence="2">Uncharacterized protein</fullName>
    </submittedName>
</protein>
<evidence type="ECO:0000256" key="1">
    <source>
        <dbReference type="SAM" id="SignalP"/>
    </source>
</evidence>
<name>A0AAN8FT10_TRICO</name>
<organism evidence="2 3">
    <name type="scientific">Trichostrongylus colubriformis</name>
    <name type="common">Black scour worm</name>
    <dbReference type="NCBI Taxonomy" id="6319"/>
    <lineage>
        <taxon>Eukaryota</taxon>
        <taxon>Metazoa</taxon>
        <taxon>Ecdysozoa</taxon>
        <taxon>Nematoda</taxon>
        <taxon>Chromadorea</taxon>
        <taxon>Rhabditida</taxon>
        <taxon>Rhabditina</taxon>
        <taxon>Rhabditomorpha</taxon>
        <taxon>Strongyloidea</taxon>
        <taxon>Trichostrongylidae</taxon>
        <taxon>Trichostrongylus</taxon>
    </lineage>
</organism>